<dbReference type="Proteomes" id="UP000437068">
    <property type="component" value="Unassembled WGS sequence"/>
</dbReference>
<evidence type="ECO:0000313" key="1">
    <source>
        <dbReference type="EMBL" id="KAE9281461.1"/>
    </source>
</evidence>
<feature type="non-terminal residue" evidence="1">
    <location>
        <position position="1"/>
    </location>
</feature>
<sequence>LEWEHFLSPPWATHNPFNWAQLVQPGYEQRLVPPCDAHNPLTRARLGQFGLGTSTRRARLDNFEADFRLRAIPLRSSLAPEWNALAILLYSFRASWSWKVLEPYQTFDQRADSHVNTNLFANVCS</sequence>
<comment type="caution">
    <text evidence="1">The sequence shown here is derived from an EMBL/GenBank/DDBJ whole genome shotgun (WGS) entry which is preliminary data.</text>
</comment>
<proteinExistence type="predicted"/>
<dbReference type="EMBL" id="QXGE01002490">
    <property type="protein sequence ID" value="KAE9281461.1"/>
    <property type="molecule type" value="Genomic_DNA"/>
</dbReference>
<organism evidence="1 2">
    <name type="scientific">Phytophthora fragariae</name>
    <dbReference type="NCBI Taxonomy" id="53985"/>
    <lineage>
        <taxon>Eukaryota</taxon>
        <taxon>Sar</taxon>
        <taxon>Stramenopiles</taxon>
        <taxon>Oomycota</taxon>
        <taxon>Peronosporomycetes</taxon>
        <taxon>Peronosporales</taxon>
        <taxon>Peronosporaceae</taxon>
        <taxon>Phytophthora</taxon>
    </lineage>
</organism>
<gene>
    <name evidence="1" type="ORF">PF001_g23761</name>
</gene>
<protein>
    <submittedName>
        <fullName evidence="1">Uncharacterized protein</fullName>
    </submittedName>
</protein>
<reference evidence="1 2" key="1">
    <citation type="submission" date="2018-08" db="EMBL/GenBank/DDBJ databases">
        <title>Genomic investigation of the strawberry pathogen Phytophthora fragariae indicates pathogenicity is determined by transcriptional variation in three key races.</title>
        <authorList>
            <person name="Adams T.M."/>
            <person name="Armitage A.D."/>
            <person name="Sobczyk M.K."/>
            <person name="Bates H.J."/>
            <person name="Dunwell J.M."/>
            <person name="Nellist C.F."/>
            <person name="Harrison R.J."/>
        </authorList>
    </citation>
    <scope>NUCLEOTIDE SEQUENCE [LARGE SCALE GENOMIC DNA]</scope>
    <source>
        <strain evidence="1 2">A4</strain>
    </source>
</reference>
<accession>A0A6A4C1M4</accession>
<name>A0A6A4C1M4_9STRA</name>
<evidence type="ECO:0000313" key="2">
    <source>
        <dbReference type="Proteomes" id="UP000437068"/>
    </source>
</evidence>
<dbReference type="AlphaFoldDB" id="A0A6A4C1M4"/>